<dbReference type="InterPro" id="IPR053183">
    <property type="entry name" value="ASL1"/>
</dbReference>
<evidence type="ECO:0000256" key="1">
    <source>
        <dbReference type="ARBA" id="ARBA00022729"/>
    </source>
</evidence>
<dbReference type="InterPro" id="IPR013425">
    <property type="entry name" value="Autotrns_rpt"/>
</dbReference>
<dbReference type="EC" id="3.4.21.-" evidence="3"/>
<gene>
    <name evidence="3" type="ORF">CA13_53560</name>
</gene>
<dbReference type="AlphaFoldDB" id="A0A5C5ZBF1"/>
<dbReference type="OrthoDB" id="9809583at2"/>
<dbReference type="InterPro" id="IPR011050">
    <property type="entry name" value="Pectin_lyase_fold/virulence"/>
</dbReference>
<name>A0A5C5ZBF1_9BACT</name>
<protein>
    <submittedName>
        <fullName evidence="3">Extracellular serine protease</fullName>
        <ecNumber evidence="3">3.4.21.-</ecNumber>
    </submittedName>
</protein>
<dbReference type="SUPFAM" id="SSF51126">
    <property type="entry name" value="Pectin lyase-like"/>
    <property type="match status" value="1"/>
</dbReference>
<dbReference type="GO" id="GO:0071966">
    <property type="term" value="P:fungal-type cell wall polysaccharide metabolic process"/>
    <property type="evidence" value="ECO:0007669"/>
    <property type="project" value="TreeGrafter"/>
</dbReference>
<keyword evidence="3" id="KW-0645">Protease</keyword>
<evidence type="ECO:0000259" key="2">
    <source>
        <dbReference type="Pfam" id="PF11790"/>
    </source>
</evidence>
<reference evidence="3 4" key="1">
    <citation type="submission" date="2019-02" db="EMBL/GenBank/DDBJ databases">
        <title>Deep-cultivation of Planctomycetes and their phenomic and genomic characterization uncovers novel biology.</title>
        <authorList>
            <person name="Wiegand S."/>
            <person name="Jogler M."/>
            <person name="Boedeker C."/>
            <person name="Pinto D."/>
            <person name="Vollmers J."/>
            <person name="Rivas-Marin E."/>
            <person name="Kohn T."/>
            <person name="Peeters S.H."/>
            <person name="Heuer A."/>
            <person name="Rast P."/>
            <person name="Oberbeckmann S."/>
            <person name="Bunk B."/>
            <person name="Jeske O."/>
            <person name="Meyerdierks A."/>
            <person name="Storesund J.E."/>
            <person name="Kallscheuer N."/>
            <person name="Luecker S."/>
            <person name="Lage O.M."/>
            <person name="Pohl T."/>
            <person name="Merkel B.J."/>
            <person name="Hornburger P."/>
            <person name="Mueller R.-W."/>
            <person name="Bruemmer F."/>
            <person name="Labrenz M."/>
            <person name="Spormann A.M."/>
            <person name="Op Den Camp H."/>
            <person name="Overmann J."/>
            <person name="Amann R."/>
            <person name="Jetten M.S.M."/>
            <person name="Mascher T."/>
            <person name="Medema M.H."/>
            <person name="Devos D.P."/>
            <person name="Kaster A.-K."/>
            <person name="Ovreas L."/>
            <person name="Rohde M."/>
            <person name="Galperin M.Y."/>
            <person name="Jogler C."/>
        </authorList>
    </citation>
    <scope>NUCLEOTIDE SEQUENCE [LARGE SCALE GENOMIC DNA]</scope>
    <source>
        <strain evidence="3 4">CA13</strain>
    </source>
</reference>
<keyword evidence="3" id="KW-0378">Hydrolase</keyword>
<keyword evidence="4" id="KW-1185">Reference proteome</keyword>
<evidence type="ECO:0000313" key="3">
    <source>
        <dbReference type="EMBL" id="TWT83883.1"/>
    </source>
</evidence>
<accession>A0A5C5ZBF1</accession>
<dbReference type="EMBL" id="SJPJ01000001">
    <property type="protein sequence ID" value="TWT83883.1"/>
    <property type="molecule type" value="Genomic_DNA"/>
</dbReference>
<proteinExistence type="predicted"/>
<dbReference type="NCBIfam" id="TIGR02595">
    <property type="entry name" value="PEP_CTERM"/>
    <property type="match status" value="1"/>
</dbReference>
<comment type="caution">
    <text evidence="3">The sequence shown here is derived from an EMBL/GenBank/DDBJ whole genome shotgun (WGS) entry which is preliminary data.</text>
</comment>
<dbReference type="InterPro" id="IPR013424">
    <property type="entry name" value="Ice-binding_C"/>
</dbReference>
<dbReference type="InterPro" id="IPR024655">
    <property type="entry name" value="Asl1_glyco_hydro_catalytic"/>
</dbReference>
<feature type="domain" description="Asl1-like glycosyl hydrolase catalytic" evidence="2">
    <location>
        <begin position="55"/>
        <end position="265"/>
    </location>
</feature>
<sequence length="694" mass="74458" precursor="true">MRLIEIQRLFPACKWSSLAWVVAISMACSCFTPCEVHSQDAKRGLGAGDGSLANSVNSRWAYDWGYQNPNGYVGEYVPMFWSGGNLNTKINAIKGYGNVNYVLGFNEPERDKQANMTVANAIGQWATISNGFKNTGIKLVSPAVSDTVDGRAWLTDFMNQVDADPNLTVDEVAFHWYGTVNINNPTSAANSFLNRVDKYHNDYGRNVWVTEFAGIDWGNNYTDQQMQQWNATFMKTAIAGLESRDHVTRYGWWNHNNDSRLVTKNSYGLWRPTEAGDNYSSTITAGQTKDINGQNQGTDFFFLRGGGLINDGNALGNSAIGRVYAMRNNDGSDASSSIGGSGDFGLARWGSLTVEDGASLQKIGSNTVRLRDVDIFNDGEIRLMGGTSNQGSLWISGSGTNAVGSGSLRLDSGSNLRLGNAVDSTGFELPYDIDLRGGTVTIDGPGVKLTGESTVFRQSFFETNQDFMIAGNLVGNNGGIVKRGVATMTLQGMNSYVGYTTVNEGTLIVDGSVGGNNIIINSNGTLGGNGEIASKIDTNGGTVAPGSSTGTLTGGSADFAAGSRLSLELLSISDFDRLVLNGSLNVEAGTMLELILLDGFQPLVGDHFDVLDFTVFSGQFGTIEAPTLANGNWDFRRFQSDGIISVSAVPEPSALIAMLLCLAPIMIARRRRKLQKADSSALTTLTAPYRPFCS</sequence>
<dbReference type="PANTHER" id="PTHR34154:SF3">
    <property type="entry name" value="ALKALI-SENSITIVE LINKAGE PROTEIN 1"/>
    <property type="match status" value="1"/>
</dbReference>
<dbReference type="SUPFAM" id="SSF51445">
    <property type="entry name" value="(Trans)glycosidases"/>
    <property type="match status" value="1"/>
</dbReference>
<evidence type="ECO:0000313" key="4">
    <source>
        <dbReference type="Proteomes" id="UP000315010"/>
    </source>
</evidence>
<dbReference type="Gene3D" id="3.20.20.80">
    <property type="entry name" value="Glycosidases"/>
    <property type="match status" value="1"/>
</dbReference>
<dbReference type="GO" id="GO:0008233">
    <property type="term" value="F:peptidase activity"/>
    <property type="evidence" value="ECO:0007669"/>
    <property type="project" value="UniProtKB-KW"/>
</dbReference>
<dbReference type="InterPro" id="IPR017853">
    <property type="entry name" value="GH"/>
</dbReference>
<organism evidence="3 4">
    <name type="scientific">Novipirellula herctigrandis</name>
    <dbReference type="NCBI Taxonomy" id="2527986"/>
    <lineage>
        <taxon>Bacteria</taxon>
        <taxon>Pseudomonadati</taxon>
        <taxon>Planctomycetota</taxon>
        <taxon>Planctomycetia</taxon>
        <taxon>Pirellulales</taxon>
        <taxon>Pirellulaceae</taxon>
        <taxon>Novipirellula</taxon>
    </lineage>
</organism>
<dbReference type="Proteomes" id="UP000315010">
    <property type="component" value="Unassembled WGS sequence"/>
</dbReference>
<dbReference type="Pfam" id="PF11790">
    <property type="entry name" value="Glyco_hydro_cc"/>
    <property type="match status" value="1"/>
</dbReference>
<keyword evidence="1" id="KW-0732">Signal</keyword>
<dbReference type="NCBIfam" id="TIGR02601">
    <property type="entry name" value="autotrns_rpt"/>
    <property type="match status" value="1"/>
</dbReference>
<dbReference type="PROSITE" id="PS51257">
    <property type="entry name" value="PROKAR_LIPOPROTEIN"/>
    <property type="match status" value="1"/>
</dbReference>
<dbReference type="PANTHER" id="PTHR34154">
    <property type="entry name" value="ALKALI-SENSITIVE LINKAGE PROTEIN 1"/>
    <property type="match status" value="1"/>
</dbReference>
<dbReference type="GO" id="GO:0006508">
    <property type="term" value="P:proteolysis"/>
    <property type="evidence" value="ECO:0007669"/>
    <property type="project" value="UniProtKB-KW"/>
</dbReference>